<dbReference type="Gene3D" id="1.10.287.950">
    <property type="entry name" value="Methyl-accepting chemotaxis protein"/>
    <property type="match status" value="1"/>
</dbReference>
<dbReference type="AlphaFoldDB" id="A0A2S9XRC3"/>
<comment type="similarity">
    <text evidence="2">Belongs to the methyl-accepting chemotaxis (MCP) protein family.</text>
</comment>
<proteinExistence type="inferred from homology"/>
<dbReference type="GO" id="GO:0006935">
    <property type="term" value="P:chemotaxis"/>
    <property type="evidence" value="ECO:0007669"/>
    <property type="project" value="UniProtKB-KW"/>
</dbReference>
<dbReference type="InterPro" id="IPR004090">
    <property type="entry name" value="Chemotax_Me-accpt_rcpt"/>
</dbReference>
<dbReference type="PROSITE" id="PS50111">
    <property type="entry name" value="CHEMOTAXIS_TRANSDUC_2"/>
    <property type="match status" value="1"/>
</dbReference>
<dbReference type="PANTHER" id="PTHR43531:SF11">
    <property type="entry name" value="METHYL-ACCEPTING CHEMOTAXIS PROTEIN 3"/>
    <property type="match status" value="1"/>
</dbReference>
<feature type="transmembrane region" description="Helical" evidence="4">
    <location>
        <begin position="12"/>
        <end position="33"/>
    </location>
</feature>
<dbReference type="GO" id="GO:0016020">
    <property type="term" value="C:membrane"/>
    <property type="evidence" value="ECO:0007669"/>
    <property type="project" value="InterPro"/>
</dbReference>
<feature type="domain" description="HAMP" evidence="6">
    <location>
        <begin position="363"/>
        <end position="417"/>
    </location>
</feature>
<keyword evidence="4" id="KW-1133">Transmembrane helix</keyword>
<gene>
    <name evidence="7" type="primary">frzCD_2</name>
    <name evidence="7" type="ORF">ENSA7_75550</name>
</gene>
<evidence type="ECO:0000259" key="6">
    <source>
        <dbReference type="PROSITE" id="PS50885"/>
    </source>
</evidence>
<dbReference type="Proteomes" id="UP000238823">
    <property type="component" value="Unassembled WGS sequence"/>
</dbReference>
<evidence type="ECO:0000256" key="3">
    <source>
        <dbReference type="PROSITE-ProRule" id="PRU00284"/>
    </source>
</evidence>
<comment type="caution">
    <text evidence="7">The sequence shown here is derived from an EMBL/GenBank/DDBJ whole genome shotgun (WGS) entry which is preliminary data.</text>
</comment>
<keyword evidence="4" id="KW-0812">Transmembrane</keyword>
<name>A0A2S9XRC3_9BACT</name>
<feature type="transmembrane region" description="Helical" evidence="4">
    <location>
        <begin position="93"/>
        <end position="111"/>
    </location>
</feature>
<evidence type="ECO:0000256" key="1">
    <source>
        <dbReference type="ARBA" id="ARBA00022500"/>
    </source>
</evidence>
<evidence type="ECO:0000313" key="7">
    <source>
        <dbReference type="EMBL" id="PRP95241.1"/>
    </source>
</evidence>
<feature type="transmembrane region" description="Helical" evidence="4">
    <location>
        <begin position="39"/>
        <end position="60"/>
    </location>
</feature>
<evidence type="ECO:0000256" key="2">
    <source>
        <dbReference type="ARBA" id="ARBA00029447"/>
    </source>
</evidence>
<keyword evidence="3" id="KW-0807">Transducer</keyword>
<accession>A0A2S9XRC3</accession>
<dbReference type="InterPro" id="IPR003660">
    <property type="entry name" value="HAMP_dom"/>
</dbReference>
<dbReference type="Pfam" id="PF00672">
    <property type="entry name" value="HAMP"/>
    <property type="match status" value="1"/>
</dbReference>
<dbReference type="PANTHER" id="PTHR43531">
    <property type="entry name" value="PROTEIN ICFG"/>
    <property type="match status" value="1"/>
</dbReference>
<evidence type="ECO:0000256" key="4">
    <source>
        <dbReference type="SAM" id="Phobius"/>
    </source>
</evidence>
<dbReference type="GO" id="GO:0007165">
    <property type="term" value="P:signal transduction"/>
    <property type="evidence" value="ECO:0007669"/>
    <property type="project" value="UniProtKB-KW"/>
</dbReference>
<dbReference type="Pfam" id="PF00015">
    <property type="entry name" value="MCPsignal"/>
    <property type="match status" value="1"/>
</dbReference>
<protein>
    <submittedName>
        <fullName evidence="7">Frizzy aggregation protein FrzCD</fullName>
    </submittedName>
</protein>
<dbReference type="InterPro" id="IPR051310">
    <property type="entry name" value="MCP_chemotaxis"/>
</dbReference>
<dbReference type="PROSITE" id="PS50885">
    <property type="entry name" value="HAMP"/>
    <property type="match status" value="1"/>
</dbReference>
<organism evidence="7 8">
    <name type="scientific">Enhygromyxa salina</name>
    <dbReference type="NCBI Taxonomy" id="215803"/>
    <lineage>
        <taxon>Bacteria</taxon>
        <taxon>Pseudomonadati</taxon>
        <taxon>Myxococcota</taxon>
        <taxon>Polyangia</taxon>
        <taxon>Nannocystales</taxon>
        <taxon>Nannocystaceae</taxon>
        <taxon>Enhygromyxa</taxon>
    </lineage>
</organism>
<dbReference type="SMART" id="SM00304">
    <property type="entry name" value="HAMP"/>
    <property type="match status" value="1"/>
</dbReference>
<feature type="domain" description="Methyl-accepting transducer" evidence="5">
    <location>
        <begin position="408"/>
        <end position="630"/>
    </location>
</feature>
<dbReference type="OrthoDB" id="9787709at2"/>
<dbReference type="InterPro" id="IPR004089">
    <property type="entry name" value="MCPsignal_dom"/>
</dbReference>
<feature type="transmembrane region" description="Helical" evidence="4">
    <location>
        <begin position="123"/>
        <end position="147"/>
    </location>
</feature>
<dbReference type="EMBL" id="PVNL01000138">
    <property type="protein sequence ID" value="PRP95241.1"/>
    <property type="molecule type" value="Genomic_DNA"/>
</dbReference>
<keyword evidence="1" id="KW-0145">Chemotaxis</keyword>
<evidence type="ECO:0000313" key="8">
    <source>
        <dbReference type="Proteomes" id="UP000238823"/>
    </source>
</evidence>
<dbReference type="SMART" id="SM00283">
    <property type="entry name" value="MA"/>
    <property type="match status" value="1"/>
</dbReference>
<reference evidence="7 8" key="1">
    <citation type="submission" date="2018-03" db="EMBL/GenBank/DDBJ databases">
        <title>Draft Genome Sequences of the Obligatory Marine Myxobacteria Enhygromyxa salina SWB007.</title>
        <authorList>
            <person name="Poehlein A."/>
            <person name="Moghaddam J.A."/>
            <person name="Harms H."/>
            <person name="Alanjari M."/>
            <person name="Koenig G.M."/>
            <person name="Daniel R."/>
            <person name="Schaeberle T.F."/>
        </authorList>
    </citation>
    <scope>NUCLEOTIDE SEQUENCE [LARGE SCALE GENOMIC DNA]</scope>
    <source>
        <strain evidence="7 8">SWB007</strain>
    </source>
</reference>
<feature type="transmembrane region" description="Helical" evidence="4">
    <location>
        <begin position="176"/>
        <end position="198"/>
    </location>
</feature>
<dbReference type="PRINTS" id="PR00260">
    <property type="entry name" value="CHEMTRNSDUCR"/>
</dbReference>
<dbReference type="SUPFAM" id="SSF58104">
    <property type="entry name" value="Methyl-accepting chemotaxis protein (MCP) signaling domain"/>
    <property type="match status" value="1"/>
</dbReference>
<dbReference type="GO" id="GO:0004888">
    <property type="term" value="F:transmembrane signaling receptor activity"/>
    <property type="evidence" value="ECO:0007669"/>
    <property type="project" value="InterPro"/>
</dbReference>
<sequence>MDASNNILVRSIAIIGGLDLLVSIQITFVVGVIDLVSLPIFLGLMAGRALTWAADLFMVLRPVRAWQHDPTALGEAELRQADRSLGTVGRRFIGGYVAGWAACMSLAIIAGRQGLGGLDLLGAGLFVGGLVPIIAAIIHPLFAYLLLKLRLELTAQLRERQILVERMPGSFIGRQVVIGMALSWGVVVCMLGLGLMVWSDGLRAETTATLRGDVALAAARVDAGRDPSGDLDSLALVTAAELPTQLTNALAPGELGEPARVAIDRSQSLVLAAAPLADGRWVYGTRVVDEQLPLVVLLVVVFLAATPIPGAVGHWALARLTSLPLARVAEAARSLATDGKVRSFRRLGALHDDELGELVANFNKVLDVFDELATAATTVATGDLRVRIEQPGDLQDAFRAMLAQLNEVVARIRETSLELASAAMEIQALTVQQDEAAQEQAASVRQVSASVSNLAAAADDIARSAGIVLSNAEQAYETTDALVEKSSELDRQVSSIGDLLGLIREIADRSDLLALNGSLEAVRVGEAGRGFALVATEMRRLAERVTGTVDDVRGRITQIQGAGAGALEATQASRALVQGTAEAARAISKVTREQSIGTEEASGGMVAVAQTVNAAAAATSQTRAAAEGLRVHATALERLTSRFRLDDDVLDS</sequence>
<evidence type="ECO:0000259" key="5">
    <source>
        <dbReference type="PROSITE" id="PS50111"/>
    </source>
</evidence>
<keyword evidence="4" id="KW-0472">Membrane</keyword>